<dbReference type="SMART" id="SM00388">
    <property type="entry name" value="HisKA"/>
    <property type="match status" value="1"/>
</dbReference>
<evidence type="ECO:0000259" key="14">
    <source>
        <dbReference type="PROSITE" id="PS50112"/>
    </source>
</evidence>
<dbReference type="Gene3D" id="3.30.565.10">
    <property type="entry name" value="Histidine kinase-like ATPase, C-terminal domain"/>
    <property type="match status" value="1"/>
</dbReference>
<dbReference type="SUPFAM" id="SSF55874">
    <property type="entry name" value="ATPase domain of HSP90 chaperone/DNA topoisomerase II/histidine kinase"/>
    <property type="match status" value="1"/>
</dbReference>
<evidence type="ECO:0000313" key="17">
    <source>
        <dbReference type="Proteomes" id="UP000285478"/>
    </source>
</evidence>
<evidence type="ECO:0000256" key="4">
    <source>
        <dbReference type="ARBA" id="ARBA00022679"/>
    </source>
</evidence>
<dbReference type="Pfam" id="PF08448">
    <property type="entry name" value="PAS_4"/>
    <property type="match status" value="1"/>
</dbReference>
<evidence type="ECO:0000259" key="13">
    <source>
        <dbReference type="PROSITE" id="PS50110"/>
    </source>
</evidence>
<dbReference type="InterPro" id="IPR003661">
    <property type="entry name" value="HisK_dim/P_dom"/>
</dbReference>
<dbReference type="InterPro" id="IPR013656">
    <property type="entry name" value="PAS_4"/>
</dbReference>
<dbReference type="InterPro" id="IPR013655">
    <property type="entry name" value="PAS_fold_3"/>
</dbReference>
<evidence type="ECO:0000259" key="15">
    <source>
        <dbReference type="PROSITE" id="PS50113"/>
    </source>
</evidence>
<sequence length="751" mass="84223">MTHESTGLDAIHLGDVELASAVVQSRGEAEWWIESQNDAALAIWGDYDISQDISLRLSLLEADKKRIPSSFLHKIPGNIQSLRFIVTPYQGRLLVQFFPDFSEHHSEDDGIFDFYETVLEASHNGVFDFNLTDETVKYSRNVHEICGVTVSDLGRTKSDFFKRIHPDDIEAVDEALEMHLETAWPFEVEFRFKTAMGIYIWLQSCGKAIKDTEDDEAVRFVGNLVNISERKFVEDMVKQREQLVEQIIDSLPISIYVKDDKGCFRFFSEQTEKDTGIDRAMAIGKTDYEIFPIEQARQSALQDQQVVESRRLMVTEEPVQLPNGECRWLMQGKGPITIYEDDSVKNWLLGFSLDITERKLAEDLQRDAKIAAEEAVQTKSEFLSVMSHEIRTPLNSVIGTAQLLQDMVLEDEQKHYVDMIRHSGEHLLQLINDILDFNKLEANKVELESAAFDLSTLVGSILDMNRLLADKKGLKLSEHYSDGLSAFYLGDAARVRQILLNLVGNALKFTSEGEISIRVRPTENKRVRFEVTDSGIGIRPEQIDKLFSAFTQADASTTRQFGGTGLGLSICKKLVDMMGGDIGIDSEYGQGSTFWFELPLVPAKAPEKPVEVSPEVETAPLNILVAEDNLPNQLLVKAILSKLGHQVLVVGNGLEAVQSVEMAESPFDVVLMDMQMPEMDGLTATQHIRELPSSRASVPIIALTANALSGDREKVLDAGMNDYLTKPIDVSQLKRLLNVWGTANQRLPGFE</sequence>
<dbReference type="SMART" id="SM00448">
    <property type="entry name" value="REC"/>
    <property type="match status" value="1"/>
</dbReference>
<feature type="domain" description="Histidine kinase" evidence="12">
    <location>
        <begin position="385"/>
        <end position="602"/>
    </location>
</feature>
<dbReference type="InterPro" id="IPR000700">
    <property type="entry name" value="PAS-assoc_C"/>
</dbReference>
<dbReference type="PROSITE" id="PS50109">
    <property type="entry name" value="HIS_KIN"/>
    <property type="match status" value="1"/>
</dbReference>
<dbReference type="SMART" id="SM00091">
    <property type="entry name" value="PAS"/>
    <property type="match status" value="2"/>
</dbReference>
<evidence type="ECO:0000256" key="1">
    <source>
        <dbReference type="ARBA" id="ARBA00000085"/>
    </source>
</evidence>
<dbReference type="FunFam" id="1.10.287.130:FF:000002">
    <property type="entry name" value="Two-component osmosensing histidine kinase"/>
    <property type="match status" value="1"/>
</dbReference>
<dbReference type="InterPro" id="IPR004358">
    <property type="entry name" value="Sig_transdc_His_kin-like_C"/>
</dbReference>
<dbReference type="SUPFAM" id="SSF55785">
    <property type="entry name" value="PYP-like sensor domain (PAS domain)"/>
    <property type="match status" value="2"/>
</dbReference>
<feature type="modified residue" description="4-aspartylphosphate" evidence="11">
    <location>
        <position position="673"/>
    </location>
</feature>
<dbReference type="GO" id="GO:0005524">
    <property type="term" value="F:ATP binding"/>
    <property type="evidence" value="ECO:0007669"/>
    <property type="project" value="UniProtKB-KW"/>
</dbReference>
<dbReference type="Pfam" id="PF08447">
    <property type="entry name" value="PAS_3"/>
    <property type="match status" value="1"/>
</dbReference>
<feature type="domain" description="PAS" evidence="14">
    <location>
        <begin position="111"/>
        <end position="183"/>
    </location>
</feature>
<dbReference type="AlphaFoldDB" id="A0A410H2Z8"/>
<protein>
    <recommendedName>
        <fullName evidence="10">Sensory/regulatory protein RpfC</fullName>
        <ecNumber evidence="2">2.7.13.3</ecNumber>
    </recommendedName>
</protein>
<dbReference type="SMART" id="SM00086">
    <property type="entry name" value="PAC"/>
    <property type="match status" value="1"/>
</dbReference>
<dbReference type="PRINTS" id="PR00344">
    <property type="entry name" value="BCTRLSENSOR"/>
</dbReference>
<dbReference type="CDD" id="cd00082">
    <property type="entry name" value="HisKA"/>
    <property type="match status" value="1"/>
</dbReference>
<name>A0A410H2Z8_9GAMM</name>
<keyword evidence="4" id="KW-0808">Transferase</keyword>
<evidence type="ECO:0000259" key="12">
    <source>
        <dbReference type="PROSITE" id="PS50109"/>
    </source>
</evidence>
<evidence type="ECO:0000256" key="9">
    <source>
        <dbReference type="ARBA" id="ARBA00064003"/>
    </source>
</evidence>
<keyword evidence="3 11" id="KW-0597">Phosphoprotein</keyword>
<keyword evidence="5" id="KW-0547">Nucleotide-binding</keyword>
<dbReference type="InterPro" id="IPR001610">
    <property type="entry name" value="PAC"/>
</dbReference>
<keyword evidence="6 16" id="KW-0418">Kinase</keyword>
<evidence type="ECO:0000313" key="16">
    <source>
        <dbReference type="EMBL" id="QAB15180.1"/>
    </source>
</evidence>
<dbReference type="GO" id="GO:0000155">
    <property type="term" value="F:phosphorelay sensor kinase activity"/>
    <property type="evidence" value="ECO:0007669"/>
    <property type="project" value="InterPro"/>
</dbReference>
<feature type="domain" description="PAC" evidence="15">
    <location>
        <begin position="186"/>
        <end position="239"/>
    </location>
</feature>
<dbReference type="FunFam" id="3.30.565.10:FF:000010">
    <property type="entry name" value="Sensor histidine kinase RcsC"/>
    <property type="match status" value="1"/>
</dbReference>
<evidence type="ECO:0000256" key="5">
    <source>
        <dbReference type="ARBA" id="ARBA00022741"/>
    </source>
</evidence>
<evidence type="ECO:0000256" key="11">
    <source>
        <dbReference type="PROSITE-ProRule" id="PRU00169"/>
    </source>
</evidence>
<dbReference type="Pfam" id="PF00072">
    <property type="entry name" value="Response_reg"/>
    <property type="match status" value="1"/>
</dbReference>
<accession>A0A410H2Z8</accession>
<dbReference type="Pfam" id="PF00512">
    <property type="entry name" value="HisKA"/>
    <property type="match status" value="1"/>
</dbReference>
<dbReference type="Proteomes" id="UP000285478">
    <property type="component" value="Chromosome"/>
</dbReference>
<evidence type="ECO:0000256" key="3">
    <source>
        <dbReference type="ARBA" id="ARBA00022553"/>
    </source>
</evidence>
<dbReference type="Pfam" id="PF02518">
    <property type="entry name" value="HATPase_c"/>
    <property type="match status" value="1"/>
</dbReference>
<keyword evidence="8" id="KW-0902">Two-component regulatory system</keyword>
<dbReference type="EC" id="2.7.13.3" evidence="2"/>
<dbReference type="PROSITE" id="PS50110">
    <property type="entry name" value="RESPONSE_REGULATORY"/>
    <property type="match status" value="1"/>
</dbReference>
<dbReference type="SUPFAM" id="SSF47384">
    <property type="entry name" value="Homodimeric domain of signal transducing histidine kinase"/>
    <property type="match status" value="1"/>
</dbReference>
<gene>
    <name evidence="16" type="ORF">EPV75_05620</name>
</gene>
<dbReference type="EMBL" id="CP035033">
    <property type="protein sequence ID" value="QAB15180.1"/>
    <property type="molecule type" value="Genomic_DNA"/>
</dbReference>
<dbReference type="Gene3D" id="3.30.450.20">
    <property type="entry name" value="PAS domain"/>
    <property type="match status" value="2"/>
</dbReference>
<comment type="catalytic activity">
    <reaction evidence="1">
        <text>ATP + protein L-histidine = ADP + protein N-phospho-L-histidine.</text>
        <dbReference type="EC" id="2.7.13.3"/>
    </reaction>
</comment>
<feature type="domain" description="Response regulatory" evidence="13">
    <location>
        <begin position="622"/>
        <end position="741"/>
    </location>
</feature>
<dbReference type="Gene3D" id="1.10.287.130">
    <property type="match status" value="1"/>
</dbReference>
<keyword evidence="7" id="KW-0067">ATP-binding</keyword>
<dbReference type="CDD" id="cd17546">
    <property type="entry name" value="REC_hyHK_CKI1_RcsC-like"/>
    <property type="match status" value="1"/>
</dbReference>
<dbReference type="NCBIfam" id="TIGR00229">
    <property type="entry name" value="sensory_box"/>
    <property type="match status" value="2"/>
</dbReference>
<dbReference type="PROSITE" id="PS50113">
    <property type="entry name" value="PAC"/>
    <property type="match status" value="1"/>
</dbReference>
<evidence type="ECO:0000256" key="8">
    <source>
        <dbReference type="ARBA" id="ARBA00023012"/>
    </source>
</evidence>
<evidence type="ECO:0000256" key="2">
    <source>
        <dbReference type="ARBA" id="ARBA00012438"/>
    </source>
</evidence>
<feature type="domain" description="PAS" evidence="14">
    <location>
        <begin position="240"/>
        <end position="310"/>
    </location>
</feature>
<dbReference type="InterPro" id="IPR036890">
    <property type="entry name" value="HATPase_C_sf"/>
</dbReference>
<evidence type="ECO:0000256" key="6">
    <source>
        <dbReference type="ARBA" id="ARBA00022777"/>
    </source>
</evidence>
<dbReference type="InterPro" id="IPR035965">
    <property type="entry name" value="PAS-like_dom_sf"/>
</dbReference>
<dbReference type="PROSITE" id="PS50112">
    <property type="entry name" value="PAS"/>
    <property type="match status" value="2"/>
</dbReference>
<dbReference type="CDD" id="cd16922">
    <property type="entry name" value="HATPase_EvgS-ArcB-TorS-like"/>
    <property type="match status" value="1"/>
</dbReference>
<organism evidence="16 17">
    <name type="scientific">Hydrogenovibrio thermophilus</name>
    <dbReference type="NCBI Taxonomy" id="265883"/>
    <lineage>
        <taxon>Bacteria</taxon>
        <taxon>Pseudomonadati</taxon>
        <taxon>Pseudomonadota</taxon>
        <taxon>Gammaproteobacteria</taxon>
        <taxon>Thiotrichales</taxon>
        <taxon>Piscirickettsiaceae</taxon>
        <taxon>Hydrogenovibrio</taxon>
    </lineage>
</organism>
<dbReference type="KEGG" id="htr:EPV75_05620"/>
<dbReference type="PANTHER" id="PTHR45339">
    <property type="entry name" value="HYBRID SIGNAL TRANSDUCTION HISTIDINE KINASE J"/>
    <property type="match status" value="1"/>
</dbReference>
<dbReference type="InterPro" id="IPR005467">
    <property type="entry name" value="His_kinase_dom"/>
</dbReference>
<evidence type="ECO:0000256" key="7">
    <source>
        <dbReference type="ARBA" id="ARBA00022840"/>
    </source>
</evidence>
<keyword evidence="17" id="KW-1185">Reference proteome</keyword>
<reference evidence="16 17" key="1">
    <citation type="journal article" date="2018" name="Environ. Microbiol.">
        <title>Genomes of ubiquitous marine and hypersaline Hydrogenovibrio, Thiomicrorhabdus and Thiomicrospira spp. encode a diversity of mechanisms to sustain chemolithoautotrophy in heterogeneous environments.</title>
        <authorList>
            <person name="Scott K.M."/>
            <person name="Williams J."/>
            <person name="Porter C.M.B."/>
            <person name="Russel S."/>
            <person name="Harmer T.L."/>
            <person name="Paul J.H."/>
            <person name="Antonen K.M."/>
            <person name="Bridges M.K."/>
            <person name="Camper G.J."/>
            <person name="Campla C.K."/>
            <person name="Casella L.G."/>
            <person name="Chase E."/>
            <person name="Conrad J.W."/>
            <person name="Cruz M.C."/>
            <person name="Dunlap D.S."/>
            <person name="Duran L."/>
            <person name="Fahsbender E.M."/>
            <person name="Goldsmith D.B."/>
            <person name="Keeley R.F."/>
            <person name="Kondoff M.R."/>
            <person name="Kussy B.I."/>
            <person name="Lane M.K."/>
            <person name="Lawler S."/>
            <person name="Leigh B.A."/>
            <person name="Lewis C."/>
            <person name="Lostal L.M."/>
            <person name="Marking D."/>
            <person name="Mancera P.A."/>
            <person name="McClenthan E.C."/>
            <person name="McIntyre E.A."/>
            <person name="Mine J.A."/>
            <person name="Modi S."/>
            <person name="Moore B.D."/>
            <person name="Morgan W.A."/>
            <person name="Nelson K.M."/>
            <person name="Nguyen K.N."/>
            <person name="Ogburn N."/>
            <person name="Parrino D.G."/>
            <person name="Pedapudi A.D."/>
            <person name="Pelham R.P."/>
            <person name="Preece A.M."/>
            <person name="Rampersad E.A."/>
            <person name="Richardson J.C."/>
            <person name="Rodgers C.M."/>
            <person name="Schaffer B.L."/>
            <person name="Sheridan N.E."/>
            <person name="Solone M.R."/>
            <person name="Staley Z.R."/>
            <person name="Tabuchi M."/>
            <person name="Waide R.J."/>
            <person name="Wanjugi P.W."/>
            <person name="Young S."/>
            <person name="Clum A."/>
            <person name="Daum C."/>
            <person name="Huntemann M."/>
            <person name="Ivanova N."/>
            <person name="Kyrpides N."/>
            <person name="Mikhailova N."/>
            <person name="Palaniappan K."/>
            <person name="Pillay M."/>
            <person name="Reddy T.B.K."/>
            <person name="Shapiro N."/>
            <person name="Stamatis D."/>
            <person name="Varghese N."/>
            <person name="Woyke T."/>
            <person name="Boden R."/>
            <person name="Freyermuth S.K."/>
            <person name="Kerfeld C.A."/>
        </authorList>
    </citation>
    <scope>NUCLEOTIDE SEQUENCE [LARGE SCALE GENOMIC DNA]</scope>
    <source>
        <strain evidence="16 17">JR-2</strain>
    </source>
</reference>
<dbReference type="SUPFAM" id="SSF52172">
    <property type="entry name" value="CheY-like"/>
    <property type="match status" value="1"/>
</dbReference>
<dbReference type="Gene3D" id="3.40.50.2300">
    <property type="match status" value="1"/>
</dbReference>
<comment type="subunit">
    <text evidence="9">At low DSF concentrations, interacts with RpfF.</text>
</comment>
<dbReference type="InterPro" id="IPR036097">
    <property type="entry name" value="HisK_dim/P_sf"/>
</dbReference>
<dbReference type="SMART" id="SM00387">
    <property type="entry name" value="HATPase_c"/>
    <property type="match status" value="1"/>
</dbReference>
<dbReference type="PANTHER" id="PTHR45339:SF1">
    <property type="entry name" value="HYBRID SIGNAL TRANSDUCTION HISTIDINE KINASE J"/>
    <property type="match status" value="1"/>
</dbReference>
<dbReference type="RefSeq" id="WP_128384740.1">
    <property type="nucleotide sequence ID" value="NZ_CP035033.1"/>
</dbReference>
<evidence type="ECO:0000256" key="10">
    <source>
        <dbReference type="ARBA" id="ARBA00068150"/>
    </source>
</evidence>
<proteinExistence type="predicted"/>
<dbReference type="InterPro" id="IPR003594">
    <property type="entry name" value="HATPase_dom"/>
</dbReference>
<dbReference type="InterPro" id="IPR011006">
    <property type="entry name" value="CheY-like_superfamily"/>
</dbReference>
<dbReference type="InterPro" id="IPR000014">
    <property type="entry name" value="PAS"/>
</dbReference>
<dbReference type="InterPro" id="IPR001789">
    <property type="entry name" value="Sig_transdc_resp-reg_receiver"/>
</dbReference>
<dbReference type="CDD" id="cd00130">
    <property type="entry name" value="PAS"/>
    <property type="match status" value="2"/>
</dbReference>